<keyword evidence="6" id="KW-0067">ATP-binding</keyword>
<dbReference type="InterPro" id="IPR036640">
    <property type="entry name" value="ABC1_TM_sf"/>
</dbReference>
<keyword evidence="4 9" id="KW-0812">Transmembrane</keyword>
<dbReference type="GO" id="GO:0140359">
    <property type="term" value="F:ABC-type transporter activity"/>
    <property type="evidence" value="ECO:0007669"/>
    <property type="project" value="InterPro"/>
</dbReference>
<evidence type="ECO:0000256" key="2">
    <source>
        <dbReference type="ARBA" id="ARBA00009726"/>
    </source>
</evidence>
<evidence type="ECO:0008006" key="14">
    <source>
        <dbReference type="Google" id="ProtNLM"/>
    </source>
</evidence>
<dbReference type="Gene3D" id="3.40.50.300">
    <property type="entry name" value="P-loop containing nucleotide triphosphate hydrolases"/>
    <property type="match status" value="2"/>
</dbReference>
<dbReference type="PROSITE" id="PS00211">
    <property type="entry name" value="ABC_TRANSPORTER_1"/>
    <property type="match status" value="1"/>
</dbReference>
<dbReference type="GO" id="GO:0005524">
    <property type="term" value="F:ATP binding"/>
    <property type="evidence" value="ECO:0007669"/>
    <property type="project" value="UniProtKB-KW"/>
</dbReference>
<dbReference type="InterPro" id="IPR011527">
    <property type="entry name" value="ABC1_TM_dom"/>
</dbReference>
<dbReference type="SUPFAM" id="SSF52540">
    <property type="entry name" value="P-loop containing nucleoside triphosphate hydrolases"/>
    <property type="match status" value="2"/>
</dbReference>
<evidence type="ECO:0000256" key="1">
    <source>
        <dbReference type="ARBA" id="ARBA00004141"/>
    </source>
</evidence>
<dbReference type="EMBL" id="CP056068">
    <property type="protein sequence ID" value="UVC54636.1"/>
    <property type="molecule type" value="Genomic_DNA"/>
</dbReference>
<dbReference type="Gene3D" id="1.20.1560.10">
    <property type="entry name" value="ABC transporter type 1, transmembrane domain"/>
    <property type="match status" value="1"/>
</dbReference>
<feature type="transmembrane region" description="Helical" evidence="9">
    <location>
        <begin position="165"/>
        <end position="188"/>
    </location>
</feature>
<feature type="domain" description="ABC transmembrane type-1" evidence="11">
    <location>
        <begin position="845"/>
        <end position="1095"/>
    </location>
</feature>
<feature type="transmembrane region" description="Helical" evidence="9">
    <location>
        <begin position="385"/>
        <end position="409"/>
    </location>
</feature>
<proteinExistence type="inferred from homology"/>
<gene>
    <name evidence="12" type="ORF">MACJ_003601</name>
</gene>
<dbReference type="PANTHER" id="PTHR24223:SF456">
    <property type="entry name" value="MULTIDRUG RESISTANCE-ASSOCIATED PROTEIN LETHAL(2)03659"/>
    <property type="match status" value="1"/>
</dbReference>
<feature type="transmembrane region" description="Helical" evidence="9">
    <location>
        <begin position="133"/>
        <end position="153"/>
    </location>
</feature>
<keyword evidence="5" id="KW-0547">Nucleotide-binding</keyword>
<feature type="transmembrane region" description="Helical" evidence="9">
    <location>
        <begin position="952"/>
        <end position="979"/>
    </location>
</feature>
<evidence type="ECO:0000256" key="7">
    <source>
        <dbReference type="ARBA" id="ARBA00022989"/>
    </source>
</evidence>
<feature type="transmembrane region" description="Helical" evidence="9">
    <location>
        <begin position="1080"/>
        <end position="1098"/>
    </location>
</feature>
<dbReference type="Proteomes" id="UP000244803">
    <property type="component" value="Chromosome 2"/>
</dbReference>
<dbReference type="InterPro" id="IPR003593">
    <property type="entry name" value="AAA+_ATPase"/>
</dbReference>
<keyword evidence="7 9" id="KW-1133">Transmembrane helix</keyword>
<feature type="domain" description="ABC transporter" evidence="10">
    <location>
        <begin position="506"/>
        <end position="743"/>
    </location>
</feature>
<evidence type="ECO:0000256" key="9">
    <source>
        <dbReference type="SAM" id="Phobius"/>
    </source>
</evidence>
<dbReference type="GO" id="GO:0016020">
    <property type="term" value="C:membrane"/>
    <property type="evidence" value="ECO:0007669"/>
    <property type="project" value="UniProtKB-SubCell"/>
</dbReference>
<feature type="domain" description="ABC transporter" evidence="10">
    <location>
        <begin position="1203"/>
        <end position="1485"/>
    </location>
</feature>
<feature type="transmembrane region" description="Helical" evidence="9">
    <location>
        <begin position="194"/>
        <end position="211"/>
    </location>
</feature>
<dbReference type="Pfam" id="PF00005">
    <property type="entry name" value="ABC_tran"/>
    <property type="match status" value="2"/>
</dbReference>
<evidence type="ECO:0000256" key="6">
    <source>
        <dbReference type="ARBA" id="ARBA00022840"/>
    </source>
</evidence>
<dbReference type="InterPro" id="IPR027417">
    <property type="entry name" value="P-loop_NTPase"/>
</dbReference>
<dbReference type="SMART" id="SM00382">
    <property type="entry name" value="AAA"/>
    <property type="match status" value="2"/>
</dbReference>
<feature type="transmembrane region" description="Helical" evidence="9">
    <location>
        <begin position="985"/>
        <end position="1010"/>
    </location>
</feature>
<sequence length="1489" mass="170969">MNSPSHDIFDNSKYNPESCFWDSEPYYKSYFKAIHNKAISYYDDCNIFKYLFFQWVDTWIRVLRKKYVEPYKFHPIPVSNQVLKWEPIFSKHVSDGLVRLDLHEATKSTKNPVKPYGSIIIRAALLTSWKTSFILVLALVIGNVLSMSISILVEKLLQIVSKPSIHVANTILLLFAIVGLQVLDGLLLENINYYLYRLIYTFHYLYSTIPFRNSICHRRFYYNNINGSNRLNTCNEVLHSCSPDSQCSKNPLYCPALRYQDKEMTPKTFTYSFYDSYYMAMIFEAVKFFVQFLTNFIYGVFLMSKHVKADLWVLYVAGALFLFVMVTIEIFNAVVFKYILYMRDFKVTKYKDILGSLSNIKKMFCDDIGFNVITRARNNELSLNFIKITITFINMCLFSSSINVSFYIIKRYFVKTVNDATVVTDINPAAFLATFYIYMRIVSSMFMIPRGINIIGMGYISFKRVNRFLMNCSPTFYNRANKITGPAQLTTELNQVTNKLPNDVVVYYKDATFTWVHTRGDLLNKNYEPFLKNVDFELKRGEVAFVTGSQGSGKSNFIKSMLGEMTLVGGSMAVVPLHTSMPIFYASQDIYLRRGTVRSNITFGYKFDENLYDAVIKAVELRSDMATWEKGDLRPVSDNALSLSGGQRVRVEMARAIYAYLVFHKVNEEYNNNKCSFLMCLDASFHGLDPFVSKTIFNNLFNLKTGLLVKDDLSVVLTASKQTLDTCTKFSDSLQFPNSPIYNLKSKEFTFSSKLHDFIKNKKHEVDFKHLTSARTGPYTMNTLTNDMVSLCLADANSKSVCAEVSREIYRDSFLTYAKDHLSGIKFNPYFAFMKPAVFTFSMYILLTVALNAMDYIKFILSTNLSDYIIKNINDHNEGTFVDLAEVKSRSNSALNVTVIFVSIIILLSFLSTLAISAGSIISCRKIHEYCINTLFNYSSTVIKIKKHFGQVLTFLSGDIMMTDDITGLFIALVLFSFIQTATNLITLFYVIPISIPFIVVTILVAYFYILKRYIDASINLNYGFLESLAQMNSATERSISGSAIYRSFNRDSDLFRDFLEHRDYNSRNRFLLADKYTKYKVTVGYFGLALSLCMNVIKSFSNFAIMCSCAQMLMGSIERFQYFIPLGHKLKFDKCYNTHDEFVVSPVDKDLTKLDKKQLLRRRAIEFKAENKKFYGLRRLFYHPSLTIVDPTLYLTPEHTGVQLKNLCIYTSQDHTPASMILNNVTVATHRSEIIGMVGRTGAGKSTILSSLQNIPAHRSGQVILDGKDLNEIPKVILRQIIGVLPQHPFVFSGWTVRRFLDPRRLFTDDEITRTLNQCSLMNFVNDLPGGKKLDTVLTPEDPLLYNSQQRHYSNKKHLRLRSDVSSQSHFSSNSAMLSYSQLRTLWFVRLVLYRNFFRVLLIDEPPEEDLFDSDVKNEGLGVQIYDLLPRYFGHCTTFVTAHDVNVLKKCSYVWVIHEGRLVKSCKTADIKANESISKIIEESLNSV</sequence>
<feature type="transmembrane region" description="Helical" evidence="9">
    <location>
        <begin position="277"/>
        <end position="301"/>
    </location>
</feature>
<evidence type="ECO:0000256" key="8">
    <source>
        <dbReference type="ARBA" id="ARBA00023136"/>
    </source>
</evidence>
<evidence type="ECO:0000256" key="4">
    <source>
        <dbReference type="ARBA" id="ARBA00022692"/>
    </source>
</evidence>
<dbReference type="PROSITE" id="PS50893">
    <property type="entry name" value="ABC_TRANSPORTER_2"/>
    <property type="match status" value="2"/>
</dbReference>
<dbReference type="OrthoDB" id="4865934at2759"/>
<keyword evidence="8 9" id="KW-0472">Membrane</keyword>
<evidence type="ECO:0000313" key="12">
    <source>
        <dbReference type="EMBL" id="UVC54636.1"/>
    </source>
</evidence>
<dbReference type="InterPro" id="IPR017871">
    <property type="entry name" value="ABC_transporter-like_CS"/>
</dbReference>
<dbReference type="InterPro" id="IPR003439">
    <property type="entry name" value="ABC_transporter-like_ATP-bd"/>
</dbReference>
<evidence type="ECO:0000313" key="13">
    <source>
        <dbReference type="Proteomes" id="UP000244803"/>
    </source>
</evidence>
<feature type="transmembrane region" description="Helical" evidence="9">
    <location>
        <begin position="894"/>
        <end position="916"/>
    </location>
</feature>
<protein>
    <recommendedName>
        <fullName evidence="14">ABC transporter</fullName>
    </recommendedName>
</protein>
<name>A0A976XKM5_THEOR</name>
<dbReference type="SUPFAM" id="SSF90123">
    <property type="entry name" value="ABC transporter transmembrane region"/>
    <property type="match status" value="1"/>
</dbReference>
<evidence type="ECO:0000259" key="11">
    <source>
        <dbReference type="PROSITE" id="PS50929"/>
    </source>
</evidence>
<dbReference type="PANTHER" id="PTHR24223">
    <property type="entry name" value="ATP-BINDING CASSETTE SUB-FAMILY C"/>
    <property type="match status" value="1"/>
</dbReference>
<dbReference type="InterPro" id="IPR050173">
    <property type="entry name" value="ABC_transporter_C-like"/>
</dbReference>
<comment type="similarity">
    <text evidence="2">Belongs to the ABC transporter superfamily. ABCC family. Conjugate transporter (TC 3.A.1.208) subfamily.</text>
</comment>
<dbReference type="PROSITE" id="PS50929">
    <property type="entry name" value="ABC_TM1F"/>
    <property type="match status" value="1"/>
</dbReference>
<reference evidence="12" key="1">
    <citation type="submission" date="2022-07" db="EMBL/GenBank/DDBJ databases">
        <title>Evaluation of T. orientalis genome assembly methods using nanopore sequencing and analysis of variation between genomes.</title>
        <authorList>
            <person name="Yam J."/>
            <person name="Micallef M.L."/>
            <person name="Liu M."/>
            <person name="Djordjevic S.P."/>
            <person name="Bogema D.R."/>
            <person name="Jenkins C."/>
        </authorList>
    </citation>
    <scope>NUCLEOTIDE SEQUENCE</scope>
    <source>
        <strain evidence="12">Fish Creek</strain>
    </source>
</reference>
<dbReference type="GO" id="GO:0016887">
    <property type="term" value="F:ATP hydrolysis activity"/>
    <property type="evidence" value="ECO:0007669"/>
    <property type="project" value="InterPro"/>
</dbReference>
<accession>A0A976XKM5</accession>
<evidence type="ECO:0000256" key="3">
    <source>
        <dbReference type="ARBA" id="ARBA00022448"/>
    </source>
</evidence>
<feature type="transmembrane region" description="Helical" evidence="9">
    <location>
        <begin position="429"/>
        <end position="448"/>
    </location>
</feature>
<keyword evidence="3" id="KW-0813">Transport</keyword>
<feature type="transmembrane region" description="Helical" evidence="9">
    <location>
        <begin position="313"/>
        <end position="340"/>
    </location>
</feature>
<evidence type="ECO:0000256" key="5">
    <source>
        <dbReference type="ARBA" id="ARBA00022741"/>
    </source>
</evidence>
<evidence type="ECO:0000259" key="10">
    <source>
        <dbReference type="PROSITE" id="PS50893"/>
    </source>
</evidence>
<comment type="subcellular location">
    <subcellularLocation>
        <location evidence="1">Membrane</location>
        <topology evidence="1">Multi-pass membrane protein</topology>
    </subcellularLocation>
</comment>
<feature type="transmembrane region" description="Helical" evidence="9">
    <location>
        <begin position="836"/>
        <end position="854"/>
    </location>
</feature>
<organism evidence="12 13">
    <name type="scientific">Theileria orientalis</name>
    <dbReference type="NCBI Taxonomy" id="68886"/>
    <lineage>
        <taxon>Eukaryota</taxon>
        <taxon>Sar</taxon>
        <taxon>Alveolata</taxon>
        <taxon>Apicomplexa</taxon>
        <taxon>Aconoidasida</taxon>
        <taxon>Piroplasmida</taxon>
        <taxon>Theileriidae</taxon>
        <taxon>Theileria</taxon>
    </lineage>
</organism>